<reference evidence="4 5" key="1">
    <citation type="submission" date="2017-12" db="EMBL/GenBank/DDBJ databases">
        <title>Sequencing the genomes of 1000 Actinobacteria strains.</title>
        <authorList>
            <person name="Klenk H.-P."/>
        </authorList>
    </citation>
    <scope>NUCLEOTIDE SEQUENCE [LARGE SCALE GENOMIC DNA]</scope>
    <source>
        <strain evidence="4 5">DSM 44489</strain>
    </source>
</reference>
<dbReference type="Gene3D" id="1.10.357.40">
    <property type="entry name" value="YbiA-like"/>
    <property type="match status" value="1"/>
</dbReference>
<name>A0A2N3VII4_9NOCA</name>
<dbReference type="Pfam" id="PF08719">
    <property type="entry name" value="NADAR"/>
    <property type="match status" value="1"/>
</dbReference>
<comment type="caution">
    <text evidence="4">The sequence shown here is derived from an EMBL/GenBank/DDBJ whole genome shotgun (WGS) entry which is preliminary data.</text>
</comment>
<sequence length="184" mass="20352">MTAESVEQLCRAIEQGAAPKYLAFWGHSPRRDGTIGSSSLSQWWPATFVLDGVEFTSAEHYMMWRKAKLFDDESTAAKILGVGHPSQAKKLGRQIRDFDESVWERARFGIVVAGSVAKFGQDDALRRYLVGTGARVLVEASPVDRIWGIGMAADDPGALDPARWKGRNLLGFALMRARDELIGR</sequence>
<organism evidence="4 5">
    <name type="scientific">Nocardia fluminea</name>
    <dbReference type="NCBI Taxonomy" id="134984"/>
    <lineage>
        <taxon>Bacteria</taxon>
        <taxon>Bacillati</taxon>
        <taxon>Actinomycetota</taxon>
        <taxon>Actinomycetes</taxon>
        <taxon>Mycobacteriales</taxon>
        <taxon>Nocardiaceae</taxon>
        <taxon>Nocardia</taxon>
    </lineage>
</organism>
<dbReference type="EMBL" id="PJMW01000002">
    <property type="protein sequence ID" value="PKV81421.1"/>
    <property type="molecule type" value="Genomic_DNA"/>
</dbReference>
<evidence type="ECO:0000259" key="3">
    <source>
        <dbReference type="Pfam" id="PF08719"/>
    </source>
</evidence>
<comment type="catalytic activity">
    <reaction evidence="2">
        <text>2,5-diamino-6-hydroxy-4-(5-phosphoribosylamino)-pyrimidine + H2O = 2,5,6-triamino-4-hydroxypyrimidine + D-ribose 5-phosphate</text>
        <dbReference type="Rhea" id="RHEA:23436"/>
        <dbReference type="ChEBI" id="CHEBI:15377"/>
        <dbReference type="ChEBI" id="CHEBI:58614"/>
        <dbReference type="ChEBI" id="CHEBI:78346"/>
        <dbReference type="ChEBI" id="CHEBI:137796"/>
    </reaction>
</comment>
<gene>
    <name evidence="4" type="ORF">ATK86_5886</name>
</gene>
<evidence type="ECO:0000256" key="1">
    <source>
        <dbReference type="ARBA" id="ARBA00000022"/>
    </source>
</evidence>
<dbReference type="OrthoDB" id="67297at2"/>
<dbReference type="NCBIfam" id="TIGR02464">
    <property type="entry name" value="ribofla_fusion"/>
    <property type="match status" value="1"/>
</dbReference>
<keyword evidence="5" id="KW-1185">Reference proteome</keyword>
<accession>A0A2N3VII4</accession>
<evidence type="ECO:0000313" key="4">
    <source>
        <dbReference type="EMBL" id="PKV81421.1"/>
    </source>
</evidence>
<dbReference type="RefSeq" id="WP_101467152.1">
    <property type="nucleotide sequence ID" value="NZ_PJMW01000002.1"/>
</dbReference>
<proteinExistence type="predicted"/>
<dbReference type="Proteomes" id="UP000233766">
    <property type="component" value="Unassembled WGS sequence"/>
</dbReference>
<dbReference type="InterPro" id="IPR037238">
    <property type="entry name" value="YbiA-like_sf"/>
</dbReference>
<comment type="catalytic activity">
    <reaction evidence="1">
        <text>5-amino-6-(5-phospho-D-ribosylamino)uracil + H2O = 5,6-diaminouracil + D-ribose 5-phosphate</text>
        <dbReference type="Rhea" id="RHEA:55020"/>
        <dbReference type="ChEBI" id="CHEBI:15377"/>
        <dbReference type="ChEBI" id="CHEBI:46252"/>
        <dbReference type="ChEBI" id="CHEBI:58453"/>
        <dbReference type="ChEBI" id="CHEBI:78346"/>
    </reaction>
</comment>
<evidence type="ECO:0000256" key="2">
    <source>
        <dbReference type="ARBA" id="ARBA00000751"/>
    </source>
</evidence>
<feature type="domain" description="NADAR" evidence="3">
    <location>
        <begin position="36"/>
        <end position="181"/>
    </location>
</feature>
<protein>
    <recommendedName>
        <fullName evidence="3">NADAR domain-containing protein</fullName>
    </recommendedName>
</protein>
<evidence type="ECO:0000313" key="5">
    <source>
        <dbReference type="Proteomes" id="UP000233766"/>
    </source>
</evidence>
<dbReference type="InterPro" id="IPR012816">
    <property type="entry name" value="NADAR"/>
</dbReference>
<dbReference type="SUPFAM" id="SSF143990">
    <property type="entry name" value="YbiA-like"/>
    <property type="match status" value="1"/>
</dbReference>
<dbReference type="AlphaFoldDB" id="A0A2N3VII4"/>
<dbReference type="CDD" id="cd15457">
    <property type="entry name" value="NADAR"/>
    <property type="match status" value="1"/>
</dbReference>